<name>A0A2N9IYS3_FAGSY</name>
<feature type="domain" description="Transposase (putative) gypsy type" evidence="4">
    <location>
        <begin position="269"/>
        <end position="318"/>
    </location>
</feature>
<accession>A0A2N9IYS3</accession>
<keyword evidence="1" id="KW-0175">Coiled coil</keyword>
<feature type="compositionally biased region" description="Low complexity" evidence="2">
    <location>
        <begin position="734"/>
        <end position="753"/>
    </location>
</feature>
<feature type="region of interest" description="Disordered" evidence="2">
    <location>
        <begin position="209"/>
        <end position="242"/>
    </location>
</feature>
<organism evidence="5">
    <name type="scientific">Fagus sylvatica</name>
    <name type="common">Beechnut</name>
    <dbReference type="NCBI Taxonomy" id="28930"/>
    <lineage>
        <taxon>Eukaryota</taxon>
        <taxon>Viridiplantae</taxon>
        <taxon>Streptophyta</taxon>
        <taxon>Embryophyta</taxon>
        <taxon>Tracheophyta</taxon>
        <taxon>Spermatophyta</taxon>
        <taxon>Magnoliopsida</taxon>
        <taxon>eudicotyledons</taxon>
        <taxon>Gunneridae</taxon>
        <taxon>Pentapetalae</taxon>
        <taxon>rosids</taxon>
        <taxon>fabids</taxon>
        <taxon>Fagales</taxon>
        <taxon>Fagaceae</taxon>
        <taxon>Fagus</taxon>
    </lineage>
</organism>
<feature type="compositionally biased region" description="Basic residues" evidence="2">
    <location>
        <begin position="503"/>
        <end position="514"/>
    </location>
</feature>
<dbReference type="PANTHER" id="PTHR31099">
    <property type="entry name" value="OS06G0165300 PROTEIN"/>
    <property type="match status" value="1"/>
</dbReference>
<feature type="compositionally biased region" description="Low complexity" evidence="2">
    <location>
        <begin position="209"/>
        <end position="232"/>
    </location>
</feature>
<evidence type="ECO:0000256" key="3">
    <source>
        <dbReference type="SAM" id="Phobius"/>
    </source>
</evidence>
<feature type="region of interest" description="Disordered" evidence="2">
    <location>
        <begin position="477"/>
        <end position="496"/>
    </location>
</feature>
<keyword evidence="3" id="KW-0812">Transmembrane</keyword>
<protein>
    <recommendedName>
        <fullName evidence="4">Transposase (putative) gypsy type domain-containing protein</fullName>
    </recommendedName>
</protein>
<reference evidence="5" key="1">
    <citation type="submission" date="2018-02" db="EMBL/GenBank/DDBJ databases">
        <authorList>
            <person name="Cohen D.B."/>
            <person name="Kent A.D."/>
        </authorList>
    </citation>
    <scope>NUCLEOTIDE SEQUENCE</scope>
</reference>
<dbReference type="InterPro" id="IPR007321">
    <property type="entry name" value="Transposase_28"/>
</dbReference>
<evidence type="ECO:0000256" key="1">
    <source>
        <dbReference type="SAM" id="Coils"/>
    </source>
</evidence>
<evidence type="ECO:0000313" key="5">
    <source>
        <dbReference type="EMBL" id="SPD29728.1"/>
    </source>
</evidence>
<proteinExistence type="predicted"/>
<dbReference type="AlphaFoldDB" id="A0A2N9IYS3"/>
<gene>
    <name evidence="5" type="ORF">FSB_LOCUS57610</name>
</gene>
<dbReference type="EMBL" id="OIVN01006283">
    <property type="protein sequence ID" value="SPD29728.1"/>
    <property type="molecule type" value="Genomic_DNA"/>
</dbReference>
<keyword evidence="3" id="KW-0472">Membrane</keyword>
<keyword evidence="3" id="KW-1133">Transmembrane helix</keyword>
<feature type="region of interest" description="Disordered" evidence="2">
    <location>
        <begin position="725"/>
        <end position="772"/>
    </location>
</feature>
<feature type="region of interest" description="Disordered" evidence="2">
    <location>
        <begin position="503"/>
        <end position="541"/>
    </location>
</feature>
<dbReference type="PANTHER" id="PTHR31099:SF49">
    <property type="entry name" value="MYOSIN HEAVY CHAIN-LIKE PROTEIN"/>
    <property type="match status" value="1"/>
</dbReference>
<evidence type="ECO:0000259" key="4">
    <source>
        <dbReference type="Pfam" id="PF04195"/>
    </source>
</evidence>
<dbReference type="Pfam" id="PF04195">
    <property type="entry name" value="Transposase_28"/>
    <property type="match status" value="1"/>
</dbReference>
<feature type="coiled-coil region" evidence="1">
    <location>
        <begin position="613"/>
        <end position="682"/>
    </location>
</feature>
<evidence type="ECO:0000256" key="2">
    <source>
        <dbReference type="SAM" id="MobiDB-lite"/>
    </source>
</evidence>
<feature type="transmembrane region" description="Helical" evidence="3">
    <location>
        <begin position="164"/>
        <end position="188"/>
    </location>
</feature>
<sequence>MHLGCSWHVDPSRDRHLKTCGALTALHLEGRYSSLVGSAVCDVHGLGSLDSWKTHLLQVVNQLGELSCAGFPVMDEDWVLDYWSCWLYPRDGRPSSGYLEGLPSLDAGRGHKEVGRFPICSDTCWLRAGRTYQRQPSLLMPNQPIYFVSFPPLSKKLAFFSHSLAELAGGFAILVVLGPVVFFGGFYIGNFPLSPNRRVGFLMSSSVSDSLESSSSGERGSVSGSEYSGSHGRSSETVELSTSDSSSRGAIFTRFGASGRARPTEEDVVLYEDNLAAGLRLPFRPFERELLHRLGLAPSQLNPNAWRTTIGLQVLWKMASDGEYELTVDEFLSLYKLAYIPASPGIWAFTCHKGSPRLIPGLPNSNRSWKPKFFFLCGDSWEFSPDEAVGEDPCGIRRTWGIPVAAGAILTPYLSAALLCPLRLRERLLRVAEYQKEKLVRLVDLLSPFTLAEWSLGPEPSPEVKKAIKAYQQRMTTRAERKRLEGGGTKFGRPSRRQCTFFPKRRSKKAKSGKKVVIEKGQSSRKGGHQDKPLPSAKVKTPEKVHVYHEVPPSPVALKGRGVAPGDVVPTIYNSSSRAMDKVAKLYEKVDLEVYDLVDDMDLLRMSIQDSLKKRLRLKAQAHKKAAEGLKAEKGSLRSQIKQLEADVKRKDELISALETGRDELLHKTEALQGEISDAKETAVIDYKASEDFQEATRRYYVAGFEHFRKRAALAFGVRMKREEDVVQSKERVATPSDVPSSTPDGPPGDDSAVGPVGGQAVSVDDQIDPPPVGDEVQGVTHAFVDKNLSTEVMFTPYGRGASVSMTPFWTYPPRGPLFNDALLDIAPHGCLTVLRGASVSMTPFWTYPPRGPLFNDALLDIAPHGCLTVLRGASVSMTPFWTYPPRGPLFNDALLDIAPHGCLTVLRGASVSMTPFWTYPPRGPLFNDALLDFTPHGCLCIR</sequence>